<reference evidence="2" key="1">
    <citation type="journal article" date="2021" name="bioRxiv">
        <title>Whole Genome Assembly and Annotation of Northern Wild Rice, Zizania palustris L., Supports a Whole Genome Duplication in the Zizania Genus.</title>
        <authorList>
            <person name="Haas M."/>
            <person name="Kono T."/>
            <person name="Macchietto M."/>
            <person name="Millas R."/>
            <person name="McGilp L."/>
            <person name="Shao M."/>
            <person name="Duquette J."/>
            <person name="Hirsch C.N."/>
            <person name="Kimball J."/>
        </authorList>
    </citation>
    <scope>NUCLEOTIDE SEQUENCE</scope>
    <source>
        <tissue evidence="2">Fresh leaf tissue</tissue>
    </source>
</reference>
<protein>
    <recommendedName>
        <fullName evidence="5">Myb-like domain-containing protein</fullName>
    </recommendedName>
</protein>
<name>A0A8J5VUJ9_ZIZPA</name>
<reference evidence="2" key="2">
    <citation type="submission" date="2021-02" db="EMBL/GenBank/DDBJ databases">
        <authorList>
            <person name="Kimball J.A."/>
            <person name="Haas M.W."/>
            <person name="Macchietto M."/>
            <person name="Kono T."/>
            <person name="Duquette J."/>
            <person name="Shao M."/>
        </authorList>
    </citation>
    <scope>NUCLEOTIDE SEQUENCE</scope>
    <source>
        <tissue evidence="2">Fresh leaf tissue</tissue>
    </source>
</reference>
<comment type="caution">
    <text evidence="2">The sequence shown here is derived from an EMBL/GenBank/DDBJ whole genome shotgun (WGS) entry which is preliminary data.</text>
</comment>
<dbReference type="EMBL" id="JAAALK010000287">
    <property type="protein sequence ID" value="KAG8060514.1"/>
    <property type="molecule type" value="Genomic_DNA"/>
</dbReference>
<feature type="region of interest" description="Disordered" evidence="1">
    <location>
        <begin position="14"/>
        <end position="45"/>
    </location>
</feature>
<dbReference type="AlphaFoldDB" id="A0A8J5VUJ9"/>
<evidence type="ECO:0000313" key="2">
    <source>
        <dbReference type="EMBL" id="KAG8060513.1"/>
    </source>
</evidence>
<dbReference type="Proteomes" id="UP000729402">
    <property type="component" value="Unassembled WGS sequence"/>
</dbReference>
<feature type="compositionally biased region" description="Polar residues" evidence="1">
    <location>
        <begin position="25"/>
        <end position="36"/>
    </location>
</feature>
<proteinExistence type="predicted"/>
<evidence type="ECO:0008006" key="5">
    <source>
        <dbReference type="Google" id="ProtNLM"/>
    </source>
</evidence>
<gene>
    <name evidence="3" type="ORF">GUJ93_ZPchr0002g25091</name>
    <name evidence="2" type="ORF">GUJ93_ZPchr0002g26251</name>
</gene>
<keyword evidence="4" id="KW-1185">Reference proteome</keyword>
<dbReference type="PANTHER" id="PTHR45125:SF51">
    <property type="entry name" value="F21J9.4-RELATED"/>
    <property type="match status" value="1"/>
</dbReference>
<dbReference type="EMBL" id="JAAALK010000287">
    <property type="protein sequence ID" value="KAG8060513.1"/>
    <property type="molecule type" value="Genomic_DNA"/>
</dbReference>
<accession>A0A8J5VUJ9</accession>
<sequence>MEEDCYFTNLLNEGSDHERLEELGSNPNEPPSQNEEVTPIERPSHKRINNFNEKEDALLVFAWLNISMDVVQGNNQNKFKYWAHIYKYFHSNKDVSSNRSENYLNRRWRVIQENVNKFTGCVA</sequence>
<evidence type="ECO:0000256" key="1">
    <source>
        <dbReference type="SAM" id="MobiDB-lite"/>
    </source>
</evidence>
<dbReference type="PANTHER" id="PTHR45125">
    <property type="entry name" value="F21J9.4-RELATED"/>
    <property type="match status" value="1"/>
</dbReference>
<evidence type="ECO:0000313" key="3">
    <source>
        <dbReference type="EMBL" id="KAG8060514.1"/>
    </source>
</evidence>
<evidence type="ECO:0000313" key="4">
    <source>
        <dbReference type="Proteomes" id="UP000729402"/>
    </source>
</evidence>
<organism evidence="2 4">
    <name type="scientific">Zizania palustris</name>
    <name type="common">Northern wild rice</name>
    <dbReference type="NCBI Taxonomy" id="103762"/>
    <lineage>
        <taxon>Eukaryota</taxon>
        <taxon>Viridiplantae</taxon>
        <taxon>Streptophyta</taxon>
        <taxon>Embryophyta</taxon>
        <taxon>Tracheophyta</taxon>
        <taxon>Spermatophyta</taxon>
        <taxon>Magnoliopsida</taxon>
        <taxon>Liliopsida</taxon>
        <taxon>Poales</taxon>
        <taxon>Poaceae</taxon>
        <taxon>BOP clade</taxon>
        <taxon>Oryzoideae</taxon>
        <taxon>Oryzeae</taxon>
        <taxon>Zizaniinae</taxon>
        <taxon>Zizania</taxon>
    </lineage>
</organism>
<dbReference type="OrthoDB" id="689944at2759"/>